<reference evidence="2 3" key="1">
    <citation type="submission" date="2020-06" db="EMBL/GenBank/DDBJ databases">
        <title>NJ-3-1, isolated from saline soil.</title>
        <authorList>
            <person name="Cui H.L."/>
            <person name="Shi X."/>
        </authorList>
    </citation>
    <scope>NUCLEOTIDE SEQUENCE [LARGE SCALE GENOMIC DNA]</scope>
    <source>
        <strain evidence="2 3">NJ-3-1</strain>
    </source>
</reference>
<evidence type="ECO:0000313" key="2">
    <source>
        <dbReference type="EMBL" id="QLG62864.1"/>
    </source>
</evidence>
<gene>
    <name evidence="2" type="ORF">HUG12_14455</name>
</gene>
<dbReference type="RefSeq" id="WP_179269449.1">
    <property type="nucleotide sequence ID" value="NZ_CP058579.1"/>
</dbReference>
<proteinExistence type="predicted"/>
<organism evidence="2 3">
    <name type="scientific">Halorarum salinum</name>
    <dbReference type="NCBI Taxonomy" id="2743089"/>
    <lineage>
        <taxon>Archaea</taxon>
        <taxon>Methanobacteriati</taxon>
        <taxon>Methanobacteriota</taxon>
        <taxon>Stenosarchaea group</taxon>
        <taxon>Halobacteria</taxon>
        <taxon>Halobacteriales</taxon>
        <taxon>Haloferacaceae</taxon>
        <taxon>Halorarum</taxon>
    </lineage>
</organism>
<evidence type="ECO:0000256" key="1">
    <source>
        <dbReference type="SAM" id="MobiDB-lite"/>
    </source>
</evidence>
<feature type="region of interest" description="Disordered" evidence="1">
    <location>
        <begin position="48"/>
        <end position="88"/>
    </location>
</feature>
<dbReference type="EMBL" id="CP058579">
    <property type="protein sequence ID" value="QLG62864.1"/>
    <property type="molecule type" value="Genomic_DNA"/>
</dbReference>
<feature type="compositionally biased region" description="Basic and acidic residues" evidence="1">
    <location>
        <begin position="48"/>
        <end position="58"/>
    </location>
</feature>
<keyword evidence="3" id="KW-1185">Reference proteome</keyword>
<accession>A0A7D5QIA4</accession>
<dbReference type="AlphaFoldDB" id="A0A7D5QIA4"/>
<evidence type="ECO:0000313" key="3">
    <source>
        <dbReference type="Proteomes" id="UP000509626"/>
    </source>
</evidence>
<protein>
    <submittedName>
        <fullName evidence="2">Uncharacterized protein</fullName>
    </submittedName>
</protein>
<dbReference type="Proteomes" id="UP000509626">
    <property type="component" value="Chromosome"/>
</dbReference>
<dbReference type="KEGG" id="halu:HUG12_14455"/>
<sequence length="88" mass="9679">MSANEDLVECCPECGRARIYKLKRSLNGGHADHEFAYSCRICSHKFDDPDEREPRNDGGMDPNSLAARLDRASPEDIGLSPVGDRGDA</sequence>
<dbReference type="GeneID" id="56038684"/>
<name>A0A7D5QIA4_9EURY</name>